<proteinExistence type="inferred from homology"/>
<evidence type="ECO:0000256" key="3">
    <source>
        <dbReference type="ARBA" id="ARBA00022605"/>
    </source>
</evidence>
<dbReference type="Gene3D" id="3.20.20.70">
    <property type="entry name" value="Aldolase class I"/>
    <property type="match status" value="1"/>
</dbReference>
<dbReference type="EC" id="4.2.1.20" evidence="8"/>
<evidence type="ECO:0000313" key="11">
    <source>
        <dbReference type="Proteomes" id="UP000195781"/>
    </source>
</evidence>
<keyword evidence="11" id="KW-1185">Reference proteome</keyword>
<dbReference type="PANTHER" id="PTHR43406:SF1">
    <property type="entry name" value="TRYPTOPHAN SYNTHASE ALPHA CHAIN, CHLOROPLASTIC"/>
    <property type="match status" value="1"/>
</dbReference>
<evidence type="ECO:0000256" key="9">
    <source>
        <dbReference type="RuleBase" id="RU003662"/>
    </source>
</evidence>
<comment type="subunit">
    <text evidence="2 8">Tetramer of two alpha and two beta chains.</text>
</comment>
<evidence type="ECO:0000256" key="6">
    <source>
        <dbReference type="ARBA" id="ARBA00023239"/>
    </source>
</evidence>
<comment type="caution">
    <text evidence="10">The sequence shown here is derived from an EMBL/GenBank/DDBJ whole genome shotgun (WGS) entry which is preliminary data.</text>
</comment>
<dbReference type="Pfam" id="PF00290">
    <property type="entry name" value="Trp_syntA"/>
    <property type="match status" value="1"/>
</dbReference>
<dbReference type="SUPFAM" id="SSF51366">
    <property type="entry name" value="Ribulose-phoshate binding barrel"/>
    <property type="match status" value="1"/>
</dbReference>
<dbReference type="GO" id="GO:0005829">
    <property type="term" value="C:cytosol"/>
    <property type="evidence" value="ECO:0007669"/>
    <property type="project" value="TreeGrafter"/>
</dbReference>
<evidence type="ECO:0000256" key="4">
    <source>
        <dbReference type="ARBA" id="ARBA00022822"/>
    </source>
</evidence>
<evidence type="ECO:0000313" key="10">
    <source>
        <dbReference type="EMBL" id="OUN89940.1"/>
    </source>
</evidence>
<dbReference type="InterPro" id="IPR002028">
    <property type="entry name" value="Trp_synthase_suA"/>
</dbReference>
<evidence type="ECO:0000256" key="5">
    <source>
        <dbReference type="ARBA" id="ARBA00023141"/>
    </source>
</evidence>
<dbReference type="GO" id="GO:0004834">
    <property type="term" value="F:tryptophan synthase activity"/>
    <property type="evidence" value="ECO:0007669"/>
    <property type="project" value="UniProtKB-UniRule"/>
</dbReference>
<accession>A0A1Y3Y6J7</accession>
<dbReference type="InterPro" id="IPR011060">
    <property type="entry name" value="RibuloseP-bd_barrel"/>
</dbReference>
<dbReference type="AlphaFoldDB" id="A0A1Y3Y6J7"/>
<keyword evidence="5 8" id="KW-0057">Aromatic amino acid biosynthesis</keyword>
<dbReference type="Proteomes" id="UP000195781">
    <property type="component" value="Unassembled WGS sequence"/>
</dbReference>
<evidence type="ECO:0000256" key="2">
    <source>
        <dbReference type="ARBA" id="ARBA00011270"/>
    </source>
</evidence>
<evidence type="ECO:0000256" key="8">
    <source>
        <dbReference type="HAMAP-Rule" id="MF_00131"/>
    </source>
</evidence>
<dbReference type="HAMAP" id="MF_00131">
    <property type="entry name" value="Trp_synth_alpha"/>
    <property type="match status" value="1"/>
</dbReference>
<reference evidence="11" key="1">
    <citation type="submission" date="2017-04" db="EMBL/GenBank/DDBJ databases">
        <title>Function of individual gut microbiota members based on whole genome sequencing of pure cultures obtained from chicken caecum.</title>
        <authorList>
            <person name="Medvecky M."/>
            <person name="Cejkova D."/>
            <person name="Polansky O."/>
            <person name="Karasova D."/>
            <person name="Kubasova T."/>
            <person name="Cizek A."/>
            <person name="Rychlik I."/>
        </authorList>
    </citation>
    <scope>NUCLEOTIDE SEQUENCE [LARGE SCALE GENOMIC DNA]</scope>
    <source>
        <strain evidence="11">An5</strain>
    </source>
</reference>
<sequence length="263" mass="27608">MNCMRVSLANKKLSGDKVLVAYYPLCDPAIGDAVDAAGMYLDAGADVLEMGIPYADPCLDGATVRASMERALAQHAPEDAWDDIARIRSAYPAANLQVMCYGDIISGMGVDAFAARVAESGANAVLSPDYPDANRDELDEKLAAYDMLSLKFVPYNLDAVDIESLRPYDDGYLFMQAVDGATGARSEVDPHVGDNISALKRAGFKSNLCAGFGVSSASDARELVTLGADGVIVGSAIISAALEGRMAEFIASLRAALDSFGTA</sequence>
<evidence type="ECO:0000256" key="7">
    <source>
        <dbReference type="ARBA" id="ARBA00049047"/>
    </source>
</evidence>
<comment type="similarity">
    <text evidence="8 9">Belongs to the TrpA family.</text>
</comment>
<feature type="active site" description="Proton acceptor" evidence="8">
    <location>
        <position position="49"/>
    </location>
</feature>
<keyword evidence="6 8" id="KW-0456">Lyase</keyword>
<feature type="active site" description="Proton acceptor" evidence="8">
    <location>
        <position position="60"/>
    </location>
</feature>
<dbReference type="InterPro" id="IPR013785">
    <property type="entry name" value="Aldolase_TIM"/>
</dbReference>
<comment type="function">
    <text evidence="8">The alpha subunit is responsible for the aldol cleavage of indoleglycerol phosphate to indole and glyceraldehyde 3-phosphate.</text>
</comment>
<dbReference type="CDD" id="cd04724">
    <property type="entry name" value="Tryptophan_synthase_alpha"/>
    <property type="match status" value="1"/>
</dbReference>
<evidence type="ECO:0000256" key="1">
    <source>
        <dbReference type="ARBA" id="ARBA00004733"/>
    </source>
</evidence>
<organism evidence="10 11">
    <name type="scientific">[Collinsella] massiliensis</name>
    <dbReference type="NCBI Taxonomy" id="1232426"/>
    <lineage>
        <taxon>Bacteria</taxon>
        <taxon>Bacillati</taxon>
        <taxon>Actinomycetota</taxon>
        <taxon>Coriobacteriia</taxon>
        <taxon>Coriobacteriales</taxon>
        <taxon>Coriobacteriaceae</taxon>
        <taxon>Enorma</taxon>
    </lineage>
</organism>
<dbReference type="NCBIfam" id="TIGR00262">
    <property type="entry name" value="trpA"/>
    <property type="match status" value="1"/>
</dbReference>
<dbReference type="EMBL" id="NFIE01000001">
    <property type="protein sequence ID" value="OUN89940.1"/>
    <property type="molecule type" value="Genomic_DNA"/>
</dbReference>
<dbReference type="UniPathway" id="UPA00035">
    <property type="reaction ID" value="UER00044"/>
</dbReference>
<comment type="catalytic activity">
    <reaction evidence="7 8">
        <text>(1S,2R)-1-C-(indol-3-yl)glycerol 3-phosphate + L-serine = D-glyceraldehyde 3-phosphate + L-tryptophan + H2O</text>
        <dbReference type="Rhea" id="RHEA:10532"/>
        <dbReference type="ChEBI" id="CHEBI:15377"/>
        <dbReference type="ChEBI" id="CHEBI:33384"/>
        <dbReference type="ChEBI" id="CHEBI:57912"/>
        <dbReference type="ChEBI" id="CHEBI:58866"/>
        <dbReference type="ChEBI" id="CHEBI:59776"/>
        <dbReference type="EC" id="4.2.1.20"/>
    </reaction>
</comment>
<gene>
    <name evidence="8" type="primary">trpA</name>
    <name evidence="10" type="ORF">B5G02_00870</name>
</gene>
<dbReference type="PANTHER" id="PTHR43406">
    <property type="entry name" value="TRYPTOPHAN SYNTHASE, ALPHA CHAIN"/>
    <property type="match status" value="1"/>
</dbReference>
<keyword evidence="3 8" id="KW-0028">Amino-acid biosynthesis</keyword>
<keyword evidence="4 8" id="KW-0822">Tryptophan biosynthesis</keyword>
<protein>
    <recommendedName>
        <fullName evidence="8">Tryptophan synthase alpha chain</fullName>
        <ecNumber evidence="8">4.2.1.20</ecNumber>
    </recommendedName>
</protein>
<comment type="pathway">
    <text evidence="1 8">Amino-acid biosynthesis; L-tryptophan biosynthesis; L-tryptophan from chorismate: step 5/5.</text>
</comment>
<name>A0A1Y3Y6J7_9ACTN</name>